<name>A0ABD2PTQ6_9PLAT</name>
<evidence type="ECO:0000313" key="3">
    <source>
        <dbReference type="Proteomes" id="UP001626550"/>
    </source>
</evidence>
<accession>A0ABD2PTQ6</accession>
<sequence>MWALDQTQFREFAPQQKFVRCGACGTLSKVNQEALRPARPSGVRAVYDAAQHLLEESRRRFCSADDVTTPKRQTINHRLKMVPAIEELTNENSPSEAHLKINHFHAAVSVESLLHQQQQQKREDTPVPTVRLRNPSGRTVPSKSKPPIQDKFEKRKRKEKDRDRISSNRSSHNSWRSSTVFSTSCPESTRTSADESQGSISRTASRIMPTSMENLVLELDTNLRDSLSERERKIRKFKKRMLRQKKAEVIPTEKVHPLSDLIDRSRSDNVKLRVSRPNTFVATSTNSITEVDIDLTPDEEEEEEVPNTFERGTADGSSFRTEKLLDPKNPEQQVTHF</sequence>
<comment type="caution">
    <text evidence="2">The sequence shown here is derived from an EMBL/GenBank/DDBJ whole genome shotgun (WGS) entry which is preliminary data.</text>
</comment>
<feature type="region of interest" description="Disordered" evidence="1">
    <location>
        <begin position="295"/>
        <end position="337"/>
    </location>
</feature>
<dbReference type="Proteomes" id="UP001626550">
    <property type="component" value="Unassembled WGS sequence"/>
</dbReference>
<feature type="compositionally biased region" description="Low complexity" evidence="1">
    <location>
        <begin position="167"/>
        <end position="178"/>
    </location>
</feature>
<feature type="compositionally biased region" description="Polar residues" evidence="1">
    <location>
        <begin position="179"/>
        <end position="201"/>
    </location>
</feature>
<evidence type="ECO:0000256" key="1">
    <source>
        <dbReference type="SAM" id="MobiDB-lite"/>
    </source>
</evidence>
<evidence type="ECO:0000313" key="2">
    <source>
        <dbReference type="EMBL" id="KAL3310847.1"/>
    </source>
</evidence>
<reference evidence="2 3" key="1">
    <citation type="submission" date="2024-11" db="EMBL/GenBank/DDBJ databases">
        <title>Adaptive evolution of stress response genes in parasites aligns with host niche diversity.</title>
        <authorList>
            <person name="Hahn C."/>
            <person name="Resl P."/>
        </authorList>
    </citation>
    <scope>NUCLEOTIDE SEQUENCE [LARGE SCALE GENOMIC DNA]</scope>
    <source>
        <strain evidence="2">EGGRZ-B1_66</strain>
        <tissue evidence="2">Body</tissue>
    </source>
</reference>
<keyword evidence="3" id="KW-1185">Reference proteome</keyword>
<proteinExistence type="predicted"/>
<protein>
    <submittedName>
        <fullName evidence="2">Uncharacterized protein</fullName>
    </submittedName>
</protein>
<organism evidence="2 3">
    <name type="scientific">Cichlidogyrus casuarinus</name>
    <dbReference type="NCBI Taxonomy" id="1844966"/>
    <lineage>
        <taxon>Eukaryota</taxon>
        <taxon>Metazoa</taxon>
        <taxon>Spiralia</taxon>
        <taxon>Lophotrochozoa</taxon>
        <taxon>Platyhelminthes</taxon>
        <taxon>Monogenea</taxon>
        <taxon>Monopisthocotylea</taxon>
        <taxon>Dactylogyridea</taxon>
        <taxon>Ancyrocephalidae</taxon>
        <taxon>Cichlidogyrus</taxon>
    </lineage>
</organism>
<feature type="compositionally biased region" description="Acidic residues" evidence="1">
    <location>
        <begin position="295"/>
        <end position="305"/>
    </location>
</feature>
<dbReference type="EMBL" id="JBJKFK010002620">
    <property type="protein sequence ID" value="KAL3310847.1"/>
    <property type="molecule type" value="Genomic_DNA"/>
</dbReference>
<feature type="compositionally biased region" description="Basic and acidic residues" evidence="1">
    <location>
        <begin position="320"/>
        <end position="329"/>
    </location>
</feature>
<gene>
    <name evidence="2" type="ORF">Ciccas_010583</name>
</gene>
<dbReference type="AlphaFoldDB" id="A0ABD2PTQ6"/>
<feature type="region of interest" description="Disordered" evidence="1">
    <location>
        <begin position="113"/>
        <end position="201"/>
    </location>
</feature>